<dbReference type="PANTHER" id="PTHR11706:SF33">
    <property type="entry name" value="NATURAL RESISTANCE-ASSOCIATED MACROPHAGE PROTEIN 2"/>
    <property type="match status" value="1"/>
</dbReference>
<gene>
    <name evidence="7" type="primary">mntH_15</name>
    <name evidence="7" type="ORF">GALL_299400</name>
</gene>
<organism evidence="7">
    <name type="scientific">mine drainage metagenome</name>
    <dbReference type="NCBI Taxonomy" id="410659"/>
    <lineage>
        <taxon>unclassified sequences</taxon>
        <taxon>metagenomes</taxon>
        <taxon>ecological metagenomes</taxon>
    </lineage>
</organism>
<keyword evidence="4 6" id="KW-1133">Transmembrane helix</keyword>
<name>A0A1J5QX70_9ZZZZ</name>
<feature type="transmembrane region" description="Helical" evidence="6">
    <location>
        <begin position="85"/>
        <end position="106"/>
    </location>
</feature>
<dbReference type="GO" id="GO:0015086">
    <property type="term" value="F:cadmium ion transmembrane transporter activity"/>
    <property type="evidence" value="ECO:0007669"/>
    <property type="project" value="TreeGrafter"/>
</dbReference>
<feature type="transmembrane region" description="Helical" evidence="6">
    <location>
        <begin position="287"/>
        <end position="309"/>
    </location>
</feature>
<feature type="transmembrane region" description="Helical" evidence="6">
    <location>
        <begin position="333"/>
        <end position="359"/>
    </location>
</feature>
<evidence type="ECO:0000256" key="1">
    <source>
        <dbReference type="ARBA" id="ARBA00004141"/>
    </source>
</evidence>
<keyword evidence="3 6" id="KW-0812">Transmembrane</keyword>
<evidence type="ECO:0000256" key="6">
    <source>
        <dbReference type="SAM" id="Phobius"/>
    </source>
</evidence>
<comment type="caution">
    <text evidence="7">The sequence shown here is derived from an EMBL/GenBank/DDBJ whole genome shotgun (WGS) entry which is preliminary data.</text>
</comment>
<evidence type="ECO:0000256" key="4">
    <source>
        <dbReference type="ARBA" id="ARBA00022989"/>
    </source>
</evidence>
<feature type="transmembrane region" description="Helical" evidence="6">
    <location>
        <begin position="380"/>
        <end position="400"/>
    </location>
</feature>
<dbReference type="GO" id="GO:0005384">
    <property type="term" value="F:manganese ion transmembrane transporter activity"/>
    <property type="evidence" value="ECO:0007669"/>
    <property type="project" value="TreeGrafter"/>
</dbReference>
<feature type="transmembrane region" description="Helical" evidence="6">
    <location>
        <begin position="126"/>
        <end position="147"/>
    </location>
</feature>
<feature type="transmembrane region" description="Helical" evidence="6">
    <location>
        <begin position="197"/>
        <end position="218"/>
    </location>
</feature>
<dbReference type="GO" id="GO:0005886">
    <property type="term" value="C:plasma membrane"/>
    <property type="evidence" value="ECO:0007669"/>
    <property type="project" value="TreeGrafter"/>
</dbReference>
<evidence type="ECO:0000256" key="5">
    <source>
        <dbReference type="ARBA" id="ARBA00023136"/>
    </source>
</evidence>
<keyword evidence="5 6" id="KW-0472">Membrane</keyword>
<dbReference type="InterPro" id="IPR001046">
    <property type="entry name" value="NRAMP_fam"/>
</dbReference>
<proteinExistence type="predicted"/>
<evidence type="ECO:0000313" key="7">
    <source>
        <dbReference type="EMBL" id="OIQ88168.1"/>
    </source>
</evidence>
<protein>
    <submittedName>
        <fullName evidence="7">Divalent metal cation transporter MntH</fullName>
    </submittedName>
</protein>
<dbReference type="PANTHER" id="PTHR11706">
    <property type="entry name" value="SOLUTE CARRIER PROTEIN FAMILY 11 MEMBER"/>
    <property type="match status" value="1"/>
</dbReference>
<evidence type="ECO:0000256" key="2">
    <source>
        <dbReference type="ARBA" id="ARBA00022448"/>
    </source>
</evidence>
<sequence>MANKSLHDPIFIKEGLCASIHKPEKFLSEVSNGAGFADTMRDGRYRMKRFKFIRLFEKMGPGLITGAADDDPSGIATYSQAGAQYGFGVLWTMFFTFPLMVGIQVVSARIGLVTGRGLAANMRRSYPLAVTLFLVLLLLIANTINIAADLAAMADAVKLVAGGPRHFYAVAFGVGCLLLQVFIPYQRYVRVLKWLTLSLFAYVGTVFASHVHWAAVIANTLFPHVILQTNYVLLIVGIFGTTISPYLFFWQAAQEVEDIRADKVRNDLLDAPEHATQHLKRIKWDTVIGMGFSNLIAFFIMLTTAATLYPTGLHDIQTSAQAAEALRPIAGEFAFILFAAGIIGTGLLAVPVLAGSAAYAVAELMRKPASLGLKPSAAKLFYAIIAIATLFGTALDFSNIDPIKALLWSAVINGIVAVPLMAALMHMSSQPGIMGRFIVSRRMNVLGWLATGIMAISVLILVTISL</sequence>
<dbReference type="Pfam" id="PF01566">
    <property type="entry name" value="Nramp"/>
    <property type="match status" value="1"/>
</dbReference>
<feature type="transmembrane region" description="Helical" evidence="6">
    <location>
        <begin position="167"/>
        <end position="185"/>
    </location>
</feature>
<dbReference type="EMBL" id="MLJW01000384">
    <property type="protein sequence ID" value="OIQ88168.1"/>
    <property type="molecule type" value="Genomic_DNA"/>
</dbReference>
<accession>A0A1J5QX70</accession>
<comment type="subcellular location">
    <subcellularLocation>
        <location evidence="1">Membrane</location>
        <topology evidence="1">Multi-pass membrane protein</topology>
    </subcellularLocation>
</comment>
<feature type="transmembrane region" description="Helical" evidence="6">
    <location>
        <begin position="406"/>
        <end position="424"/>
    </location>
</feature>
<feature type="transmembrane region" description="Helical" evidence="6">
    <location>
        <begin position="445"/>
        <end position="464"/>
    </location>
</feature>
<evidence type="ECO:0000256" key="3">
    <source>
        <dbReference type="ARBA" id="ARBA00022692"/>
    </source>
</evidence>
<keyword evidence="2" id="KW-0813">Transport</keyword>
<dbReference type="AlphaFoldDB" id="A0A1J5QX70"/>
<feature type="transmembrane region" description="Helical" evidence="6">
    <location>
        <begin position="230"/>
        <end position="250"/>
    </location>
</feature>
<reference evidence="7" key="1">
    <citation type="submission" date="2016-10" db="EMBL/GenBank/DDBJ databases">
        <title>Sequence of Gallionella enrichment culture.</title>
        <authorList>
            <person name="Poehlein A."/>
            <person name="Muehling M."/>
            <person name="Daniel R."/>
        </authorList>
    </citation>
    <scope>NUCLEOTIDE SEQUENCE</scope>
</reference>
<dbReference type="GO" id="GO:0034755">
    <property type="term" value="P:iron ion transmembrane transport"/>
    <property type="evidence" value="ECO:0007669"/>
    <property type="project" value="TreeGrafter"/>
</dbReference>